<accession>A0A843TS24</accession>
<comment type="caution">
    <text evidence="1">The sequence shown here is derived from an EMBL/GenBank/DDBJ whole genome shotgun (WGS) entry which is preliminary data.</text>
</comment>
<sequence length="95" mass="10536">MNFSFFVCLPNEKPTKIVLDEENQNNYISQAIVDNLLQIGEIIVDGDQAFVEFHLKILGACSCLPFSLSLLRWTPALRPSSPPSPPSSPFPSRTS</sequence>
<dbReference type="Proteomes" id="UP000652761">
    <property type="component" value="Unassembled WGS sequence"/>
</dbReference>
<protein>
    <submittedName>
        <fullName evidence="1">Uncharacterized protein</fullName>
    </submittedName>
</protein>
<evidence type="ECO:0000313" key="1">
    <source>
        <dbReference type="EMBL" id="MQL73921.1"/>
    </source>
</evidence>
<dbReference type="EMBL" id="NMUH01000183">
    <property type="protein sequence ID" value="MQL73921.1"/>
    <property type="molecule type" value="Genomic_DNA"/>
</dbReference>
<gene>
    <name evidence="1" type="ORF">Taro_006269</name>
</gene>
<proteinExistence type="predicted"/>
<organism evidence="1 2">
    <name type="scientific">Colocasia esculenta</name>
    <name type="common">Wild taro</name>
    <name type="synonym">Arum esculentum</name>
    <dbReference type="NCBI Taxonomy" id="4460"/>
    <lineage>
        <taxon>Eukaryota</taxon>
        <taxon>Viridiplantae</taxon>
        <taxon>Streptophyta</taxon>
        <taxon>Embryophyta</taxon>
        <taxon>Tracheophyta</taxon>
        <taxon>Spermatophyta</taxon>
        <taxon>Magnoliopsida</taxon>
        <taxon>Liliopsida</taxon>
        <taxon>Araceae</taxon>
        <taxon>Aroideae</taxon>
        <taxon>Colocasieae</taxon>
        <taxon>Colocasia</taxon>
    </lineage>
</organism>
<reference evidence="1" key="1">
    <citation type="submission" date="2017-07" db="EMBL/GenBank/DDBJ databases">
        <title>Taro Niue Genome Assembly and Annotation.</title>
        <authorList>
            <person name="Atibalentja N."/>
            <person name="Keating K."/>
            <person name="Fields C.J."/>
        </authorList>
    </citation>
    <scope>NUCLEOTIDE SEQUENCE</scope>
    <source>
        <strain evidence="1">Niue_2</strain>
        <tissue evidence="1">Leaf</tissue>
    </source>
</reference>
<evidence type="ECO:0000313" key="2">
    <source>
        <dbReference type="Proteomes" id="UP000652761"/>
    </source>
</evidence>
<dbReference type="AlphaFoldDB" id="A0A843TS24"/>
<name>A0A843TS24_COLES</name>
<keyword evidence="2" id="KW-1185">Reference proteome</keyword>